<dbReference type="InterPro" id="IPR045569">
    <property type="entry name" value="Metalloprtase-TldD/E_C"/>
</dbReference>
<dbReference type="SUPFAM" id="SSF111283">
    <property type="entry name" value="Putative modulator of DNA gyrase, PmbA/TldD"/>
    <property type="match status" value="1"/>
</dbReference>
<proteinExistence type="inferred from homology"/>
<dbReference type="InterPro" id="IPR045570">
    <property type="entry name" value="Metalloprtase-TldD/E_cen_dom"/>
</dbReference>
<dbReference type="InterPro" id="IPR047657">
    <property type="entry name" value="PmbA"/>
</dbReference>
<evidence type="ECO:0000259" key="4">
    <source>
        <dbReference type="Pfam" id="PF19290"/>
    </source>
</evidence>
<evidence type="ECO:0000259" key="3">
    <source>
        <dbReference type="Pfam" id="PF19289"/>
    </source>
</evidence>
<dbReference type="InterPro" id="IPR002510">
    <property type="entry name" value="Metalloprtase-TldD/E_N"/>
</dbReference>
<dbReference type="Proteomes" id="UP001162891">
    <property type="component" value="Chromosome"/>
</dbReference>
<dbReference type="PANTHER" id="PTHR43421">
    <property type="entry name" value="METALLOPROTEASE PMBA"/>
    <property type="match status" value="1"/>
</dbReference>
<dbReference type="Pfam" id="PF19289">
    <property type="entry name" value="PmbA_TldD_3rd"/>
    <property type="match status" value="1"/>
</dbReference>
<dbReference type="Pfam" id="PF01523">
    <property type="entry name" value="PmbA_TldD_1st"/>
    <property type="match status" value="1"/>
</dbReference>
<feature type="domain" description="Metalloprotease TldD/E N-terminal" evidence="2">
    <location>
        <begin position="46"/>
        <end position="105"/>
    </location>
</feature>
<dbReference type="RefSeq" id="WP_248360476.1">
    <property type="nucleotide sequence ID" value="NZ_AP025591.1"/>
</dbReference>
<organism evidence="5 6">
    <name type="scientific">Anaeromyxobacter oryzae</name>
    <dbReference type="NCBI Taxonomy" id="2918170"/>
    <lineage>
        <taxon>Bacteria</taxon>
        <taxon>Pseudomonadati</taxon>
        <taxon>Myxococcota</taxon>
        <taxon>Myxococcia</taxon>
        <taxon>Myxococcales</taxon>
        <taxon>Cystobacterineae</taxon>
        <taxon>Anaeromyxobacteraceae</taxon>
        <taxon>Anaeromyxobacter</taxon>
    </lineage>
</organism>
<evidence type="ECO:0000313" key="6">
    <source>
        <dbReference type="Proteomes" id="UP001162891"/>
    </source>
</evidence>
<gene>
    <name evidence="5" type="ORF">AMOR_17840</name>
</gene>
<feature type="domain" description="Metalloprotease TldD/E central" evidence="4">
    <location>
        <begin position="146"/>
        <end position="243"/>
    </location>
</feature>
<protein>
    <submittedName>
        <fullName evidence="5">Modulator protein</fullName>
    </submittedName>
</protein>
<dbReference type="InterPro" id="IPR036059">
    <property type="entry name" value="TldD/PmbA_sf"/>
</dbReference>
<dbReference type="InterPro" id="IPR035068">
    <property type="entry name" value="TldD/PmbA_N"/>
</dbReference>
<dbReference type="EMBL" id="AP025591">
    <property type="protein sequence ID" value="BDG02788.1"/>
    <property type="molecule type" value="Genomic_DNA"/>
</dbReference>
<evidence type="ECO:0000259" key="2">
    <source>
        <dbReference type="Pfam" id="PF01523"/>
    </source>
</evidence>
<feature type="domain" description="Metalloprotease TldD/E C-terminal" evidence="3">
    <location>
        <begin position="254"/>
        <end position="457"/>
    </location>
</feature>
<reference evidence="6" key="1">
    <citation type="journal article" date="2022" name="Int. J. Syst. Evol. Microbiol.">
        <title>Anaeromyxobacter oryzae sp. nov., Anaeromyxobacter diazotrophicus sp. nov. and Anaeromyxobacter paludicola sp. nov., isolated from paddy soils.</title>
        <authorList>
            <person name="Itoh H."/>
            <person name="Xu Z."/>
            <person name="Mise K."/>
            <person name="Masuda Y."/>
            <person name="Ushijima N."/>
            <person name="Hayakawa C."/>
            <person name="Shiratori Y."/>
            <person name="Senoo K."/>
        </authorList>
    </citation>
    <scope>NUCLEOTIDE SEQUENCE [LARGE SCALE GENOMIC DNA]</scope>
    <source>
        <strain evidence="6">Red232</strain>
    </source>
</reference>
<dbReference type="Pfam" id="PF19290">
    <property type="entry name" value="PmbA_TldD_2nd"/>
    <property type="match status" value="1"/>
</dbReference>
<name>A0ABM7WTI9_9BACT</name>
<comment type="similarity">
    <text evidence="1">Belongs to the peptidase U62 family.</text>
</comment>
<evidence type="ECO:0000313" key="5">
    <source>
        <dbReference type="EMBL" id="BDG02788.1"/>
    </source>
</evidence>
<accession>A0ABM7WTI9</accession>
<keyword evidence="6" id="KW-1185">Reference proteome</keyword>
<evidence type="ECO:0000256" key="1">
    <source>
        <dbReference type="ARBA" id="ARBA00005836"/>
    </source>
</evidence>
<sequence>MSTTTTRSRGTPAAADADSKALLDVTRCAADLALAKGASEAAAGAYRARHVEVAWRDGKLEKVTEATTRGLGLDLYVDGRYSSVSTSDLRADALERFVEDAIALARTLAPDPNRRLPDPALYQGQSTIDLDLEDGTYGALDASARRRAAEAIEAAARGVPGAGAILSVTSSVSDSLGESVLIQTNGFEGTRRSTDFWIGAEVTVKDPDGRRPEEYASSGARHREDVEAPEIVGRRAGERAIARIGSTKGESAVMTMAVDARASGRLVGALFGPLAAASIQQRRSFLEGKLGAEVGSPLLDLRDDPLVPRGLGSRRYDGEGIAARPFPVFEKGALRSYYVDTYYGRKLGIAPTTARASNLAWRLGDRSQPELLAAIGEGILVTGFLGGNSNGTTGDFSLGVRGFRIRGGRLAEPIGEMNVSGNHLDLWKRLAAVGNDPYRYSAMRTPTLVFEGVQIAGT</sequence>
<dbReference type="Gene3D" id="3.30.2290.10">
    <property type="entry name" value="PmbA/TldD superfamily"/>
    <property type="match status" value="1"/>
</dbReference>
<dbReference type="PANTHER" id="PTHR43421:SF1">
    <property type="entry name" value="METALLOPROTEASE PMBA"/>
    <property type="match status" value="1"/>
</dbReference>